<dbReference type="PROSITE" id="PS51257">
    <property type="entry name" value="PROKAR_LIPOPROTEIN"/>
    <property type="match status" value="1"/>
</dbReference>
<evidence type="ECO:0008006" key="3">
    <source>
        <dbReference type="Google" id="ProtNLM"/>
    </source>
</evidence>
<sequence>MKLTFAAVAAGFCIWVAGCGPASGDAKERGTETIRQELTPCLSACWGGCTIKNLECREGCEQQCNGDNGCDVCTNACFGDPYNTLCYDCQNDNACVWPTP</sequence>
<dbReference type="EMBL" id="QUMU01000003">
    <property type="protein sequence ID" value="REG34617.1"/>
    <property type="molecule type" value="Genomic_DNA"/>
</dbReference>
<keyword evidence="2" id="KW-1185">Reference proteome</keyword>
<dbReference type="Proteomes" id="UP000256345">
    <property type="component" value="Unassembled WGS sequence"/>
</dbReference>
<gene>
    <name evidence="1" type="ORF">ATI61_103523</name>
</gene>
<name>A0ABX9K707_9BACT</name>
<accession>A0ABX9K707</accession>
<protein>
    <recommendedName>
        <fullName evidence="3">Lipoprotein</fullName>
    </recommendedName>
</protein>
<reference evidence="1 2" key="1">
    <citation type="submission" date="2018-08" db="EMBL/GenBank/DDBJ databases">
        <title>Genomic Encyclopedia of Archaeal and Bacterial Type Strains, Phase II (KMG-II): from individual species to whole genera.</title>
        <authorList>
            <person name="Goeker M."/>
        </authorList>
    </citation>
    <scope>NUCLEOTIDE SEQUENCE [LARGE SCALE GENOMIC DNA]</scope>
    <source>
        <strain evidence="1 2">DSM 2261</strain>
    </source>
</reference>
<evidence type="ECO:0000313" key="1">
    <source>
        <dbReference type="EMBL" id="REG34617.1"/>
    </source>
</evidence>
<comment type="caution">
    <text evidence="1">The sequence shown here is derived from an EMBL/GenBank/DDBJ whole genome shotgun (WGS) entry which is preliminary data.</text>
</comment>
<organism evidence="1 2">
    <name type="scientific">Archangium gephyra</name>
    <dbReference type="NCBI Taxonomy" id="48"/>
    <lineage>
        <taxon>Bacteria</taxon>
        <taxon>Pseudomonadati</taxon>
        <taxon>Myxococcota</taxon>
        <taxon>Myxococcia</taxon>
        <taxon>Myxococcales</taxon>
        <taxon>Cystobacterineae</taxon>
        <taxon>Archangiaceae</taxon>
        <taxon>Archangium</taxon>
    </lineage>
</organism>
<evidence type="ECO:0000313" key="2">
    <source>
        <dbReference type="Proteomes" id="UP000256345"/>
    </source>
</evidence>
<proteinExistence type="predicted"/>